<feature type="chain" id="PRO_5018140284" description="Secreted protein" evidence="1">
    <location>
        <begin position="21"/>
        <end position="123"/>
    </location>
</feature>
<protein>
    <recommendedName>
        <fullName evidence="4">Secreted protein</fullName>
    </recommendedName>
</protein>
<sequence length="123" mass="13917">MHIPVLPLSLRVVIWRFSVAVHVSGGGRRLLRSFFLYLESGKAAKKVDLPKQTARPGGAKCEVGPCTLADDPAPSFPRLLPRLRHPMLFCQPDVRTYGLRRRPWTRPRPVVSPLGYEEIEYTV</sequence>
<dbReference type="Proteomes" id="UP000272025">
    <property type="component" value="Unassembled WGS sequence"/>
</dbReference>
<dbReference type="AlphaFoldDB" id="A0A3N2PPE7"/>
<evidence type="ECO:0000256" key="1">
    <source>
        <dbReference type="SAM" id="SignalP"/>
    </source>
</evidence>
<dbReference type="GeneID" id="39575797"/>
<name>A0A3N2PPE7_SODAK</name>
<evidence type="ECO:0000313" key="3">
    <source>
        <dbReference type="Proteomes" id="UP000272025"/>
    </source>
</evidence>
<organism evidence="2 3">
    <name type="scientific">Sodiomyces alkalinus (strain CBS 110278 / VKM F-3762 / F11)</name>
    <name type="common">Alkaliphilic filamentous fungus</name>
    <dbReference type="NCBI Taxonomy" id="1314773"/>
    <lineage>
        <taxon>Eukaryota</taxon>
        <taxon>Fungi</taxon>
        <taxon>Dikarya</taxon>
        <taxon>Ascomycota</taxon>
        <taxon>Pezizomycotina</taxon>
        <taxon>Sordariomycetes</taxon>
        <taxon>Hypocreomycetidae</taxon>
        <taxon>Glomerellales</taxon>
        <taxon>Plectosphaerellaceae</taxon>
        <taxon>Sodiomyces</taxon>
    </lineage>
</organism>
<proteinExistence type="predicted"/>
<keyword evidence="1" id="KW-0732">Signal</keyword>
<evidence type="ECO:0008006" key="4">
    <source>
        <dbReference type="Google" id="ProtNLM"/>
    </source>
</evidence>
<evidence type="ECO:0000313" key="2">
    <source>
        <dbReference type="EMBL" id="ROT36387.1"/>
    </source>
</evidence>
<keyword evidence="3" id="KW-1185">Reference proteome</keyword>
<accession>A0A3N2PPE7</accession>
<dbReference type="RefSeq" id="XP_028464193.1">
    <property type="nucleotide sequence ID" value="XM_028607319.1"/>
</dbReference>
<dbReference type="EMBL" id="ML119059">
    <property type="protein sequence ID" value="ROT36387.1"/>
    <property type="molecule type" value="Genomic_DNA"/>
</dbReference>
<feature type="signal peptide" evidence="1">
    <location>
        <begin position="1"/>
        <end position="20"/>
    </location>
</feature>
<reference evidence="2 3" key="1">
    <citation type="journal article" date="2018" name="Mol. Ecol.">
        <title>The obligate alkalophilic soda-lake fungus Sodiomyces alkalinus has shifted to a protein diet.</title>
        <authorList>
            <person name="Grum-Grzhimaylo A.A."/>
            <person name="Falkoski D.L."/>
            <person name="van den Heuvel J."/>
            <person name="Valero-Jimenez C.A."/>
            <person name="Min B."/>
            <person name="Choi I.G."/>
            <person name="Lipzen A."/>
            <person name="Daum C.G."/>
            <person name="Aanen D.K."/>
            <person name="Tsang A."/>
            <person name="Henrissat B."/>
            <person name="Bilanenko E.N."/>
            <person name="de Vries R.P."/>
            <person name="van Kan J.A.L."/>
            <person name="Grigoriev I.V."/>
            <person name="Debets A.J.M."/>
        </authorList>
    </citation>
    <scope>NUCLEOTIDE SEQUENCE [LARGE SCALE GENOMIC DNA]</scope>
    <source>
        <strain evidence="2 3">F11</strain>
    </source>
</reference>
<gene>
    <name evidence="2" type="ORF">SODALDRAFT_218595</name>
</gene>